<accession>A0A6A6NWL2</accession>
<protein>
    <submittedName>
        <fullName evidence="1">Uncharacterized protein</fullName>
    </submittedName>
</protein>
<reference evidence="1" key="1">
    <citation type="journal article" date="2020" name="Stud. Mycol.">
        <title>101 Dothideomycetes genomes: a test case for predicting lifestyles and emergence of pathogens.</title>
        <authorList>
            <person name="Haridas S."/>
            <person name="Albert R."/>
            <person name="Binder M."/>
            <person name="Bloem J."/>
            <person name="Labutti K."/>
            <person name="Salamov A."/>
            <person name="Andreopoulos B."/>
            <person name="Baker S."/>
            <person name="Barry K."/>
            <person name="Bills G."/>
            <person name="Bluhm B."/>
            <person name="Cannon C."/>
            <person name="Castanera R."/>
            <person name="Culley D."/>
            <person name="Daum C."/>
            <person name="Ezra D."/>
            <person name="Gonzalez J."/>
            <person name="Henrissat B."/>
            <person name="Kuo A."/>
            <person name="Liang C."/>
            <person name="Lipzen A."/>
            <person name="Lutzoni F."/>
            <person name="Magnuson J."/>
            <person name="Mondo S."/>
            <person name="Nolan M."/>
            <person name="Ohm R."/>
            <person name="Pangilinan J."/>
            <person name="Park H.-J."/>
            <person name="Ramirez L."/>
            <person name="Alfaro M."/>
            <person name="Sun H."/>
            <person name="Tritt A."/>
            <person name="Yoshinaga Y."/>
            <person name="Zwiers L.-H."/>
            <person name="Turgeon B."/>
            <person name="Goodwin S."/>
            <person name="Spatafora J."/>
            <person name="Crous P."/>
            <person name="Grigoriev I."/>
        </authorList>
    </citation>
    <scope>NUCLEOTIDE SEQUENCE</scope>
    <source>
        <strain evidence="1">ATCC 16933</strain>
    </source>
</reference>
<organism evidence="1 2">
    <name type="scientific">Lineolata rhizophorae</name>
    <dbReference type="NCBI Taxonomy" id="578093"/>
    <lineage>
        <taxon>Eukaryota</taxon>
        <taxon>Fungi</taxon>
        <taxon>Dikarya</taxon>
        <taxon>Ascomycota</taxon>
        <taxon>Pezizomycotina</taxon>
        <taxon>Dothideomycetes</taxon>
        <taxon>Dothideomycetes incertae sedis</taxon>
        <taxon>Lineolatales</taxon>
        <taxon>Lineolataceae</taxon>
        <taxon>Lineolata</taxon>
    </lineage>
</organism>
<dbReference type="AlphaFoldDB" id="A0A6A6NWL2"/>
<keyword evidence="2" id="KW-1185">Reference proteome</keyword>
<gene>
    <name evidence="1" type="ORF">BDY21DRAFT_348042</name>
</gene>
<sequence>MMRGGEDVEGRMAGLVWVCLALAGGFGDVPRWSRPRRFPGSRGTKVHEYEIHQEYIQGGHLVPSLGVPAHERTVLEFTSTKAESIDHLEASKQQGMT</sequence>
<evidence type="ECO:0000313" key="2">
    <source>
        <dbReference type="Proteomes" id="UP000799766"/>
    </source>
</evidence>
<dbReference type="EMBL" id="MU001684">
    <property type="protein sequence ID" value="KAF2456150.1"/>
    <property type="molecule type" value="Genomic_DNA"/>
</dbReference>
<proteinExistence type="predicted"/>
<name>A0A6A6NWL2_9PEZI</name>
<evidence type="ECO:0000313" key="1">
    <source>
        <dbReference type="EMBL" id="KAF2456150.1"/>
    </source>
</evidence>
<dbReference type="Proteomes" id="UP000799766">
    <property type="component" value="Unassembled WGS sequence"/>
</dbReference>